<evidence type="ECO:0000313" key="2">
    <source>
        <dbReference type="EMBL" id="CAJ1947269.1"/>
    </source>
</evidence>
<sequence>MDGLDDRAQATLSSIVEQLYTSETVQVKHKQIDQRPIVARRLVLRSGISIQGLVWLQEALLYNHEQQKRQDRKVKQLFRIEALEVCSLQDTTVLAKVFKLCRTCNITQLTLTSYLSYSRGRHALVAQTIRSGLLGIDLESLPLEEGPNGSNNNNLGFYDPMTGQHGETQQALDRTRTIRIGNAPSTTNLEYLELRQYPIGAEGTKIMAAFPVCTATPTTSSSSSSQLKIGNGGLHTLKMIDCDLQSDCAKDMAKMIQYSTNLRVLDISDNRSLTGASLVAMEMFLKTLVKHGMQDNLSLVQVDMDGVDPRKLNRKRLNRHLDINRLLWAYSTLTEPPPPLEGTAESSPSTDDVGPLHPPPIPRVGEDTQSVYGLHPALFCQLLGRVSIKPAATYYFLQQNITTMFA</sequence>
<comment type="caution">
    <text evidence="2">The sequence shown here is derived from an EMBL/GenBank/DDBJ whole genome shotgun (WGS) entry which is preliminary data.</text>
</comment>
<proteinExistence type="predicted"/>
<dbReference type="Proteomes" id="UP001295423">
    <property type="component" value="Unassembled WGS sequence"/>
</dbReference>
<protein>
    <submittedName>
        <fullName evidence="2">Uncharacterized protein</fullName>
    </submittedName>
</protein>
<dbReference type="Gene3D" id="3.80.10.10">
    <property type="entry name" value="Ribonuclease Inhibitor"/>
    <property type="match status" value="1"/>
</dbReference>
<organism evidence="2 3">
    <name type="scientific">Cylindrotheca closterium</name>
    <dbReference type="NCBI Taxonomy" id="2856"/>
    <lineage>
        <taxon>Eukaryota</taxon>
        <taxon>Sar</taxon>
        <taxon>Stramenopiles</taxon>
        <taxon>Ochrophyta</taxon>
        <taxon>Bacillariophyta</taxon>
        <taxon>Bacillariophyceae</taxon>
        <taxon>Bacillariophycidae</taxon>
        <taxon>Bacillariales</taxon>
        <taxon>Bacillariaceae</taxon>
        <taxon>Cylindrotheca</taxon>
    </lineage>
</organism>
<evidence type="ECO:0000256" key="1">
    <source>
        <dbReference type="SAM" id="MobiDB-lite"/>
    </source>
</evidence>
<dbReference type="EMBL" id="CAKOGP040001725">
    <property type="protein sequence ID" value="CAJ1947269.1"/>
    <property type="molecule type" value="Genomic_DNA"/>
</dbReference>
<reference evidence="2" key="1">
    <citation type="submission" date="2023-08" db="EMBL/GenBank/DDBJ databases">
        <authorList>
            <person name="Audoor S."/>
            <person name="Bilcke G."/>
        </authorList>
    </citation>
    <scope>NUCLEOTIDE SEQUENCE</scope>
</reference>
<feature type="region of interest" description="Disordered" evidence="1">
    <location>
        <begin position="337"/>
        <end position="367"/>
    </location>
</feature>
<name>A0AAD2FNL2_9STRA</name>
<dbReference type="AlphaFoldDB" id="A0AAD2FNL2"/>
<dbReference type="SUPFAM" id="SSF52047">
    <property type="entry name" value="RNI-like"/>
    <property type="match status" value="1"/>
</dbReference>
<evidence type="ECO:0000313" key="3">
    <source>
        <dbReference type="Proteomes" id="UP001295423"/>
    </source>
</evidence>
<keyword evidence="3" id="KW-1185">Reference proteome</keyword>
<dbReference type="InterPro" id="IPR032675">
    <property type="entry name" value="LRR_dom_sf"/>
</dbReference>
<gene>
    <name evidence="2" type="ORF">CYCCA115_LOCUS11062</name>
</gene>
<accession>A0AAD2FNL2</accession>